<gene>
    <name evidence="6" type="ORF">SCABRO_00562</name>
</gene>
<accession>A0A0B0ESP2</accession>
<sequence>MRYLRALNLLSSKIIICLIFSLLLSHGVCPGGEVEELRKDILELEKIANPFVRIFQKVSRLVAPSVVSIVAYDAYGTYSDPHEEESHPFPSPDGRNNKSPDSNKPRFGSGIVIKKTGYILTNFHVVSGFENGKITVTLHNGDKHDAAIIGQDANTDLAILKIACEDLREATLGDPKSVNVGDWVIAIGNPFGYNQTVSTGIVSAIGRTHITPFAKPFAYEDFIQTDAAINPGNSGGPLVNLRGEIIGVNSAIATRTGGFQGVGFAISMEIANEVISDLIEKGRVVRGYLGVGLQDINDSLAAYLNLKSKSDVLREFQIESDKGAFISEVWQDTPASKGNILPGDVIVEFDGRKIMNIDDLQKAIRVSEVDSAVTVTVIRNKKEKLLTINIDEQPGSMSGRMYVTVRAILGQTSLNVGLAVETLPPGGEKEHGVLVRHVVSDSPAERAGILPGDIILRVGSSDVKTASEFQSVLKGFVDTGVSVSLLIKSKGYVTLKY</sequence>
<dbReference type="Pfam" id="PF17820">
    <property type="entry name" value="PDZ_6"/>
    <property type="match status" value="1"/>
</dbReference>
<evidence type="ECO:0000256" key="2">
    <source>
        <dbReference type="ARBA" id="ARBA00022670"/>
    </source>
</evidence>
<dbReference type="GO" id="GO:0006508">
    <property type="term" value="P:proteolysis"/>
    <property type="evidence" value="ECO:0007669"/>
    <property type="project" value="UniProtKB-KW"/>
</dbReference>
<comment type="caution">
    <text evidence="6">The sequence shown here is derived from an EMBL/GenBank/DDBJ whole genome shotgun (WGS) entry which is preliminary data.</text>
</comment>
<dbReference type="PANTHER" id="PTHR22939">
    <property type="entry name" value="SERINE PROTEASE FAMILY S1C HTRA-RELATED"/>
    <property type="match status" value="1"/>
</dbReference>
<name>A0A0B0ESP2_9BACT</name>
<dbReference type="PROSITE" id="PS50106">
    <property type="entry name" value="PDZ"/>
    <property type="match status" value="2"/>
</dbReference>
<dbReference type="InterPro" id="IPR036034">
    <property type="entry name" value="PDZ_sf"/>
</dbReference>
<protein>
    <submittedName>
        <fullName evidence="6">Protease</fullName>
    </submittedName>
</protein>
<dbReference type="SUPFAM" id="SSF50494">
    <property type="entry name" value="Trypsin-like serine proteases"/>
    <property type="match status" value="1"/>
</dbReference>
<dbReference type="SMART" id="SM00228">
    <property type="entry name" value="PDZ"/>
    <property type="match status" value="2"/>
</dbReference>
<keyword evidence="2 6" id="KW-0645">Protease</keyword>
<dbReference type="eggNOG" id="COG0265">
    <property type="taxonomic scope" value="Bacteria"/>
</dbReference>
<dbReference type="MEROPS" id="S01.453"/>
<dbReference type="GO" id="GO:0004252">
    <property type="term" value="F:serine-type endopeptidase activity"/>
    <property type="evidence" value="ECO:0007669"/>
    <property type="project" value="InterPro"/>
</dbReference>
<dbReference type="AlphaFoldDB" id="A0A0B0ESP2"/>
<dbReference type="PANTHER" id="PTHR22939:SF129">
    <property type="entry name" value="SERINE PROTEASE HTRA2, MITOCHONDRIAL"/>
    <property type="match status" value="1"/>
</dbReference>
<evidence type="ECO:0000313" key="7">
    <source>
        <dbReference type="Proteomes" id="UP000030652"/>
    </source>
</evidence>
<keyword evidence="3" id="KW-0378">Hydrolase</keyword>
<evidence type="ECO:0000256" key="1">
    <source>
        <dbReference type="ARBA" id="ARBA00010541"/>
    </source>
</evidence>
<feature type="domain" description="PDZ" evidence="5">
    <location>
        <begin position="404"/>
        <end position="491"/>
    </location>
</feature>
<reference evidence="6 7" key="1">
    <citation type="submission" date="2014-10" db="EMBL/GenBank/DDBJ databases">
        <title>Draft genome of anammox bacterium scalindua brodae, obtained using differential coverage binning of sequence data from two enrichment reactors.</title>
        <authorList>
            <person name="Speth D.R."/>
            <person name="Russ L."/>
            <person name="Kartal B."/>
            <person name="Op den Camp H.J."/>
            <person name="Dutilh B.E."/>
            <person name="Jetten M.S."/>
        </authorList>
    </citation>
    <scope>NUCLEOTIDE SEQUENCE [LARGE SCALE GENOMIC DNA]</scope>
    <source>
        <strain evidence="6">RU1</strain>
    </source>
</reference>
<evidence type="ECO:0000256" key="4">
    <source>
        <dbReference type="SAM" id="MobiDB-lite"/>
    </source>
</evidence>
<dbReference type="Pfam" id="PF13180">
    <property type="entry name" value="PDZ_2"/>
    <property type="match status" value="1"/>
</dbReference>
<dbReference type="InterPro" id="IPR001940">
    <property type="entry name" value="Peptidase_S1C"/>
</dbReference>
<feature type="compositionally biased region" description="Basic and acidic residues" evidence="4">
    <location>
        <begin position="95"/>
        <end position="104"/>
    </location>
</feature>
<feature type="domain" description="PDZ" evidence="5">
    <location>
        <begin position="278"/>
        <end position="381"/>
    </location>
</feature>
<dbReference type="EMBL" id="JRYO01000041">
    <property type="protein sequence ID" value="KHE93695.1"/>
    <property type="molecule type" value="Genomic_DNA"/>
</dbReference>
<dbReference type="Gene3D" id="2.30.42.10">
    <property type="match status" value="2"/>
</dbReference>
<organism evidence="6 7">
    <name type="scientific">Candidatus Scalindua brodae</name>
    <dbReference type="NCBI Taxonomy" id="237368"/>
    <lineage>
        <taxon>Bacteria</taxon>
        <taxon>Pseudomonadati</taxon>
        <taxon>Planctomycetota</taxon>
        <taxon>Candidatus Brocadiia</taxon>
        <taxon>Candidatus Brocadiales</taxon>
        <taxon>Candidatus Scalinduaceae</taxon>
        <taxon>Candidatus Scalindua</taxon>
    </lineage>
</organism>
<evidence type="ECO:0000256" key="3">
    <source>
        <dbReference type="ARBA" id="ARBA00022801"/>
    </source>
</evidence>
<dbReference type="InterPro" id="IPR001478">
    <property type="entry name" value="PDZ"/>
</dbReference>
<dbReference type="PATRIC" id="fig|237368.3.peg.610"/>
<dbReference type="Proteomes" id="UP000030652">
    <property type="component" value="Unassembled WGS sequence"/>
</dbReference>
<dbReference type="PRINTS" id="PR00834">
    <property type="entry name" value="PROTEASES2C"/>
</dbReference>
<evidence type="ECO:0000259" key="5">
    <source>
        <dbReference type="PROSITE" id="PS50106"/>
    </source>
</evidence>
<dbReference type="Gene3D" id="2.40.10.120">
    <property type="match status" value="1"/>
</dbReference>
<dbReference type="InterPro" id="IPR041489">
    <property type="entry name" value="PDZ_6"/>
</dbReference>
<evidence type="ECO:0000313" key="6">
    <source>
        <dbReference type="EMBL" id="KHE93695.1"/>
    </source>
</evidence>
<proteinExistence type="inferred from homology"/>
<dbReference type="SUPFAM" id="SSF50156">
    <property type="entry name" value="PDZ domain-like"/>
    <property type="match status" value="2"/>
</dbReference>
<feature type="region of interest" description="Disordered" evidence="4">
    <location>
        <begin position="81"/>
        <end position="108"/>
    </location>
</feature>
<comment type="similarity">
    <text evidence="1">Belongs to the peptidase S1C family.</text>
</comment>
<dbReference type="Pfam" id="PF13365">
    <property type="entry name" value="Trypsin_2"/>
    <property type="match status" value="1"/>
</dbReference>
<dbReference type="InterPro" id="IPR009003">
    <property type="entry name" value="Peptidase_S1_PA"/>
</dbReference>